<accession>A0AAC9MX10</accession>
<dbReference type="Gene3D" id="3.40.50.200">
    <property type="entry name" value="Peptidase S8/S53 domain"/>
    <property type="match status" value="1"/>
</dbReference>
<dbReference type="RefSeq" id="WP_157420916.1">
    <property type="nucleotide sequence ID" value="NZ_CP014859.1"/>
</dbReference>
<keyword evidence="10" id="KW-1185">Reference proteome</keyword>
<keyword evidence="7" id="KW-0732">Signal</keyword>
<feature type="domain" description="Peptidase S8/S53" evidence="8">
    <location>
        <begin position="221"/>
        <end position="479"/>
    </location>
</feature>
<feature type="active site" description="Charge relay system" evidence="5 6">
    <location>
        <position position="437"/>
    </location>
</feature>
<dbReference type="InterPro" id="IPR023828">
    <property type="entry name" value="Peptidase_S8_Ser-AS"/>
</dbReference>
<evidence type="ECO:0000256" key="3">
    <source>
        <dbReference type="ARBA" id="ARBA00022801"/>
    </source>
</evidence>
<dbReference type="PROSITE" id="PS00137">
    <property type="entry name" value="SUBTILASE_HIS"/>
    <property type="match status" value="1"/>
</dbReference>
<evidence type="ECO:0000256" key="4">
    <source>
        <dbReference type="ARBA" id="ARBA00022825"/>
    </source>
</evidence>
<name>A0AAC9MX10_9PSEU</name>
<dbReference type="InterPro" id="IPR015500">
    <property type="entry name" value="Peptidase_S8_subtilisin-rel"/>
</dbReference>
<keyword evidence="2 6" id="KW-0645">Protease</keyword>
<dbReference type="AlphaFoldDB" id="A0AAC9MX10"/>
<dbReference type="PROSITE" id="PS51892">
    <property type="entry name" value="SUBTILASE"/>
    <property type="match status" value="1"/>
</dbReference>
<feature type="signal peptide" evidence="7">
    <location>
        <begin position="1"/>
        <end position="25"/>
    </location>
</feature>
<evidence type="ECO:0000256" key="6">
    <source>
        <dbReference type="PROSITE-ProRule" id="PRU01240"/>
    </source>
</evidence>
<evidence type="ECO:0000256" key="5">
    <source>
        <dbReference type="PIRSR" id="PIRSR615500-1"/>
    </source>
</evidence>
<proteinExistence type="inferred from homology"/>
<evidence type="ECO:0000256" key="2">
    <source>
        <dbReference type="ARBA" id="ARBA00022670"/>
    </source>
</evidence>
<reference evidence="10" key="1">
    <citation type="submission" date="2016-03" db="EMBL/GenBank/DDBJ databases">
        <title>Complete genome sequence of the type strain Actinoalloteichus hymeniacidonis DSM 45092.</title>
        <authorList>
            <person name="Schaffert L."/>
            <person name="Albersmeier A."/>
            <person name="Winkler A."/>
            <person name="Kalinowski J."/>
            <person name="Zotchev S."/>
            <person name="Ruckert C."/>
        </authorList>
    </citation>
    <scope>NUCLEOTIDE SEQUENCE [LARGE SCALE GENOMIC DNA]</scope>
    <source>
        <strain evidence="10">HPA177(T) (DSM 45092(T))</strain>
    </source>
</reference>
<dbReference type="PROSITE" id="PS00138">
    <property type="entry name" value="SUBTILASE_SER"/>
    <property type="match status" value="1"/>
</dbReference>
<dbReference type="Pfam" id="PF00082">
    <property type="entry name" value="Peptidase_S8"/>
    <property type="match status" value="1"/>
</dbReference>
<protein>
    <submittedName>
        <fullName evidence="9">Subtilase family protease</fullName>
    </submittedName>
</protein>
<dbReference type="InterPro" id="IPR036852">
    <property type="entry name" value="Peptidase_S8/S53_dom_sf"/>
</dbReference>
<dbReference type="Proteomes" id="UP000095210">
    <property type="component" value="Chromosome"/>
</dbReference>
<dbReference type="PANTHER" id="PTHR43399">
    <property type="entry name" value="SUBTILISIN-RELATED"/>
    <property type="match status" value="1"/>
</dbReference>
<feature type="active site" description="Charge relay system" evidence="5 6">
    <location>
        <position position="262"/>
    </location>
</feature>
<evidence type="ECO:0000256" key="1">
    <source>
        <dbReference type="ARBA" id="ARBA00011073"/>
    </source>
</evidence>
<evidence type="ECO:0000313" key="9">
    <source>
        <dbReference type="EMBL" id="AOS61397.1"/>
    </source>
</evidence>
<dbReference type="SUPFAM" id="SSF52743">
    <property type="entry name" value="Subtilisin-like"/>
    <property type="match status" value="1"/>
</dbReference>
<dbReference type="EMBL" id="CP014859">
    <property type="protein sequence ID" value="AOS61397.1"/>
    <property type="molecule type" value="Genomic_DNA"/>
</dbReference>
<comment type="similarity">
    <text evidence="1 6">Belongs to the peptidase S8 family.</text>
</comment>
<feature type="chain" id="PRO_5042055893" evidence="7">
    <location>
        <begin position="26"/>
        <end position="1233"/>
    </location>
</feature>
<keyword evidence="4 6" id="KW-0720">Serine protease</keyword>
<organism evidence="9 10">
    <name type="scientific">Actinoalloteichus hymeniacidonis</name>
    <dbReference type="NCBI Taxonomy" id="340345"/>
    <lineage>
        <taxon>Bacteria</taxon>
        <taxon>Bacillati</taxon>
        <taxon>Actinomycetota</taxon>
        <taxon>Actinomycetes</taxon>
        <taxon>Pseudonocardiales</taxon>
        <taxon>Pseudonocardiaceae</taxon>
        <taxon>Actinoalloteichus</taxon>
    </lineage>
</organism>
<dbReference type="KEGG" id="ahm:TL08_02795"/>
<gene>
    <name evidence="9" type="ORF">TL08_02795</name>
</gene>
<keyword evidence="3 6" id="KW-0378">Hydrolase</keyword>
<sequence length="1233" mass="129793">MRSRSTRLFAAVLTISLGVPAIAMAQPADTPPPATRTTPSVAGTSAVVTLITGDRITLEGPTERLRVRSIERPASRQGLVVHQTSRDGRLSVIPEDAAVLIAAGRLDPRLFDVTGLVEQGLVDEKEPEIRVLTTSDEAVTTFSAPAHTTATSSAASIGMHGLAVERDQAEEFWSELTGEEPQTFGAAGFDKLWLDAKAHATLDESVSLIGAPTAWDSGFTGDGVSVAILDTGYDAGHPDLAGRVIAEENFSTESSVQDGDGHGTHVASTIAGTGAASDGAYRGVAPDADLLIAKVLDDYGSGYLTDIIAGAEWAVAQGADVANLSLGSDFASEDDPLSEAIDTLSADSETLFVVAAGNVGGPGTVGSPATADRALAVGSTTKTDELSYFSSRGPRNWDFGIKPEIAGPGEDIVAARAAGTSEEGAVGEHYTAMSGTSMAAPHVAGAAALAAQARPNVTGEELKALLTSTATPLADVDFHGQGAGRLDAARAVDQSVRAETTGLGFGVLPWPHDDAAPQTSSVSYRNDGSEPVTLDLSLDMANEDGSPSPDGLFTLAAERIEVPAGENAEVAVVLAPTTEGLGRHVGRLIATSADQRIVTPVSAHIEEEMHQLNLDLVDASGRGTWFAAEIRNVETDEAYYVESPENSLNLRVPPGSYQVWGHVQIMRDLIDDGALIYFADQAQMSADQTLTVDTAVARPANDSVERSDARRISVSTGFSMNRGDGMVDYAIQSMPGSLGISTIQSPEIAGLDFHFGSNWEQPMAALTVVGEESLPFEAGARSIGGFDGVAEGELIDVTHLSHDEIPDLTNRIPLITGGSGLDEPAVTALIEVLAERGAELVLEAWGIPGEQALPLLSLAGRLDVARLHDRLAAGPVHVIAEGHDHSSYAYFLADRTTDGVPGEIELAMTDEDFGMVAAEYRTPATIPLIGISTFSGSSDGFVPTAWSSSFVRLPQTRTEYYLPDFEWTARHHVTDVWEPVGQLESLPFSVEAGSEDTELWFGAPFGPTLSDEVFDVDLWDWSVPAARTGNSLRLALPMFGDDDPRHAARTDSSDSGVTTLSRDGVELGIVQTPGIAEFTVPDGSGWYDLTVDAERDLPVEWWSTSPQVSSDWHFHSEPSDDGEPRVLPLLDVRYELPLDDRNAAAAGEPLIGTVEVAYPAGAPESSISEVTLEVSYDDEASWQPVAVTAEDGRWAIEIPEGGVAGGFAALRASATDQAGNSVTETITKAYRLS</sequence>
<dbReference type="GO" id="GO:0006508">
    <property type="term" value="P:proteolysis"/>
    <property type="evidence" value="ECO:0007669"/>
    <property type="project" value="UniProtKB-KW"/>
</dbReference>
<dbReference type="PRINTS" id="PR00723">
    <property type="entry name" value="SUBTILISIN"/>
</dbReference>
<dbReference type="InterPro" id="IPR022398">
    <property type="entry name" value="Peptidase_S8_His-AS"/>
</dbReference>
<dbReference type="InterPro" id="IPR051048">
    <property type="entry name" value="Peptidase_S8/S53_subtilisin"/>
</dbReference>
<dbReference type="PANTHER" id="PTHR43399:SF4">
    <property type="entry name" value="CELL WALL-ASSOCIATED PROTEASE"/>
    <property type="match status" value="1"/>
</dbReference>
<dbReference type="InterPro" id="IPR000209">
    <property type="entry name" value="Peptidase_S8/S53_dom"/>
</dbReference>
<evidence type="ECO:0000313" key="10">
    <source>
        <dbReference type="Proteomes" id="UP000095210"/>
    </source>
</evidence>
<dbReference type="GO" id="GO:0004252">
    <property type="term" value="F:serine-type endopeptidase activity"/>
    <property type="evidence" value="ECO:0007669"/>
    <property type="project" value="UniProtKB-UniRule"/>
</dbReference>
<evidence type="ECO:0000259" key="8">
    <source>
        <dbReference type="Pfam" id="PF00082"/>
    </source>
</evidence>
<evidence type="ECO:0000256" key="7">
    <source>
        <dbReference type="SAM" id="SignalP"/>
    </source>
</evidence>
<feature type="active site" description="Charge relay system" evidence="5 6">
    <location>
        <position position="230"/>
    </location>
</feature>